<dbReference type="GeneID" id="5076344"/>
<dbReference type="Proteomes" id="UP000204242">
    <property type="component" value="Genome"/>
</dbReference>
<dbReference type="KEGG" id="vg:5076344"/>
<dbReference type="RefSeq" id="YP_001031296.1">
    <property type="nucleotide sequence ID" value="NC_008984.1"/>
</dbReference>
<accession>A2Q0I4</accession>
<sequence>MIKLMFIASFIAAPITLREFASSVCEWMTPYTGDLRSIPTMFFGQHSLIQCVHTWSACEHLRSSVSVFFIVELSGRAFVVTTNWREIIVSQHPSTTEPVELPLRLIVYMARWCSVAGYRSFVQSSRQSTVEDVYPQDHNKVYQRRTNRDPVQLRSSNNRRRSYSD</sequence>
<reference evidence="1 2" key="1">
    <citation type="journal article" date="2007" name="Virology">
        <title>Shared and species-specific features among ichnovirus genomes.</title>
        <authorList>
            <person name="Tanaka K."/>
            <person name="Lapointe R."/>
            <person name="Barney W.E."/>
            <person name="Makkay A.M."/>
            <person name="Stoltz D."/>
            <person name="Cusson M."/>
            <person name="Webb B.A."/>
        </authorList>
    </citation>
    <scope>NUCLEOTIDE SEQUENCE [LARGE SCALE GENOMIC DNA]</scope>
</reference>
<evidence type="ECO:0000313" key="2">
    <source>
        <dbReference type="Proteomes" id="UP000204242"/>
    </source>
</evidence>
<name>A2Q0I4_9VIRU</name>
<protein>
    <submittedName>
        <fullName evidence="1">C18.2</fullName>
    </submittedName>
</protein>
<dbReference type="EMBL" id="AB291193">
    <property type="protein sequence ID" value="BAF45699.1"/>
    <property type="molecule type" value="Genomic_DNA"/>
</dbReference>
<evidence type="ECO:0000313" key="1">
    <source>
        <dbReference type="EMBL" id="BAF45699.1"/>
    </source>
</evidence>
<organism evidence="1 2">
    <name type="scientific">Ichnoviriform fugitivi</name>
    <dbReference type="NCBI Taxonomy" id="265522"/>
    <lineage>
        <taxon>Viruses</taxon>
        <taxon>Viruses incertae sedis</taxon>
        <taxon>Polydnaviriformidae</taxon>
        <taxon>Ichnoviriform</taxon>
    </lineage>
</organism>
<proteinExistence type="predicted"/>